<dbReference type="PANTHER" id="PTHR11422">
    <property type="entry name" value="T-CELL SURFACE GLYCOPROTEIN CD4"/>
    <property type="match status" value="1"/>
</dbReference>
<evidence type="ECO:0000256" key="2">
    <source>
        <dbReference type="SAM" id="SignalP"/>
    </source>
</evidence>
<gene>
    <name evidence="5" type="primary">LOC102210502</name>
</gene>
<dbReference type="InterPro" id="IPR013783">
    <property type="entry name" value="Ig-like_fold"/>
</dbReference>
<keyword evidence="2" id="KW-0732">Signal</keyword>
<dbReference type="InterPro" id="IPR013106">
    <property type="entry name" value="Ig_V-set"/>
</dbReference>
<name>A0A9Y3S036_9CICH</name>
<accession>A0A9Y3S036</accession>
<feature type="transmembrane region" description="Helical" evidence="1">
    <location>
        <begin position="212"/>
        <end position="235"/>
    </location>
</feature>
<dbReference type="PROSITE" id="PS50835">
    <property type="entry name" value="IG_LIKE"/>
    <property type="match status" value="2"/>
</dbReference>
<dbReference type="AlphaFoldDB" id="A0A9Y3S036"/>
<reference evidence="5" key="1">
    <citation type="submission" date="2025-08" db="UniProtKB">
        <authorList>
            <consortium name="RefSeq"/>
        </authorList>
    </citation>
    <scope>IDENTIFICATION</scope>
</reference>
<evidence type="ECO:0000256" key="1">
    <source>
        <dbReference type="SAM" id="Phobius"/>
    </source>
</evidence>
<sequence>MAEFRWIQMFSSVILMLQLSAAAADYSEFIIRDEGEVTLSCENVTDDQDKCDRTTWLLSQSNRAVVTLFENGKIHQGAENKSDRLSVTAKCSLVIKKLTAEDVGQYTCRRFNKSGQKEGSDSVAELSVVNLTEYKDDDTVTLKCSVSTYKECKYTVKWLYGNKDLRMSQSACSVTFATSDHIYTSKNSEMLKCQVAHGGNVQEFIFSQSSGVWKFIVVALGLTVLIMSAFIGIIWKRVKGHKSQMNENAELSLNPAVTLSAPGTIQDSAESEYAVPSISYTNNTTSKAQVVGQDDDEDDDTVTYITMKSHITSAAPSSDPSSLYAAINKPVRDTC</sequence>
<dbReference type="Gene3D" id="2.60.40.10">
    <property type="entry name" value="Immunoglobulins"/>
    <property type="match status" value="1"/>
</dbReference>
<keyword evidence="1" id="KW-1133">Transmembrane helix</keyword>
<feature type="chain" id="PRO_5041400713" evidence="2">
    <location>
        <begin position="25"/>
        <end position="335"/>
    </location>
</feature>
<organism evidence="4 5">
    <name type="scientific">Pundamilia nyererei</name>
    <dbReference type="NCBI Taxonomy" id="303518"/>
    <lineage>
        <taxon>Eukaryota</taxon>
        <taxon>Metazoa</taxon>
        <taxon>Chordata</taxon>
        <taxon>Craniata</taxon>
        <taxon>Vertebrata</taxon>
        <taxon>Euteleostomi</taxon>
        <taxon>Actinopterygii</taxon>
        <taxon>Neopterygii</taxon>
        <taxon>Teleostei</taxon>
        <taxon>Neoteleostei</taxon>
        <taxon>Acanthomorphata</taxon>
        <taxon>Ovalentaria</taxon>
        <taxon>Cichlomorphae</taxon>
        <taxon>Cichliformes</taxon>
        <taxon>Cichlidae</taxon>
        <taxon>African cichlids</taxon>
        <taxon>Pseudocrenilabrinae</taxon>
        <taxon>Haplochromini</taxon>
        <taxon>Pundamilia</taxon>
    </lineage>
</organism>
<feature type="domain" description="Ig-like" evidence="3">
    <location>
        <begin position="34"/>
        <end position="127"/>
    </location>
</feature>
<dbReference type="RefSeq" id="XP_005751950.1">
    <property type="nucleotide sequence ID" value="XM_005751893.1"/>
</dbReference>
<proteinExistence type="predicted"/>
<evidence type="ECO:0000259" key="3">
    <source>
        <dbReference type="PROSITE" id="PS50835"/>
    </source>
</evidence>
<feature type="signal peptide" evidence="2">
    <location>
        <begin position="1"/>
        <end position="24"/>
    </location>
</feature>
<keyword evidence="1" id="KW-0472">Membrane</keyword>
<protein>
    <submittedName>
        <fullName evidence="5">Uncharacterized protein LOC102210502</fullName>
    </submittedName>
</protein>
<dbReference type="InterPro" id="IPR036179">
    <property type="entry name" value="Ig-like_dom_sf"/>
</dbReference>
<keyword evidence="4" id="KW-1185">Reference proteome</keyword>
<dbReference type="GeneID" id="102210502"/>
<dbReference type="InterPro" id="IPR007110">
    <property type="entry name" value="Ig-like_dom"/>
</dbReference>
<keyword evidence="1" id="KW-0812">Transmembrane</keyword>
<feature type="domain" description="Ig-like" evidence="3">
    <location>
        <begin position="136"/>
        <end position="207"/>
    </location>
</feature>
<evidence type="ECO:0000313" key="4">
    <source>
        <dbReference type="Proteomes" id="UP000695023"/>
    </source>
</evidence>
<dbReference type="PANTHER" id="PTHR11422:SF11">
    <property type="entry name" value="IG-LIKE DOMAIN-CONTAINING PROTEIN"/>
    <property type="match status" value="1"/>
</dbReference>
<evidence type="ECO:0000313" key="5">
    <source>
        <dbReference type="RefSeq" id="XP_005751950.1"/>
    </source>
</evidence>
<dbReference type="Pfam" id="PF07686">
    <property type="entry name" value="V-set"/>
    <property type="match status" value="1"/>
</dbReference>
<dbReference type="SUPFAM" id="SSF48726">
    <property type="entry name" value="Immunoglobulin"/>
    <property type="match status" value="2"/>
</dbReference>
<dbReference type="Proteomes" id="UP000695023">
    <property type="component" value="Unplaced"/>
</dbReference>